<sequence>MVMISHKLMSLILIIIGGTFFRRVSSSETCNGICGRLTLPYPFGFSPACPIRFHCSEVDQAAKIGGFSVQNVTENSILVGLPHNCSRKIEDMTPLFASQNFAPTENSFLMDKCMYKTNGCSINQGFLENTLKLQSCGSAGNISCFSLYTNSKFFSMKDLRNSSCSLLFSSIAFGSVGVNAGVALEFERVQLGWWLKGDCKNKPCAENANCTQVDTPDGNAGHRCSCIEGYHGDGYINPCLRLKVRG</sequence>
<name>A0ABM0TL45_CAMSA</name>
<protein>
    <submittedName>
        <fullName evidence="3">Wall-associated receptor kinase-like 14</fullName>
    </submittedName>
</protein>
<reference evidence="2" key="1">
    <citation type="journal article" date="2014" name="Nat. Commun.">
        <title>The emerging biofuel crop Camelina sativa retains a highly undifferentiated hexaploid genome structure.</title>
        <authorList>
            <person name="Kagale S."/>
            <person name="Koh C."/>
            <person name="Nixon J."/>
            <person name="Bollina V."/>
            <person name="Clarke W.E."/>
            <person name="Tuteja R."/>
            <person name="Spillane C."/>
            <person name="Robinson S.J."/>
            <person name="Links M.G."/>
            <person name="Clarke C."/>
            <person name="Higgins E.E."/>
            <person name="Huebert T."/>
            <person name="Sharpe A.G."/>
            <person name="Parkin I.A."/>
        </authorList>
    </citation>
    <scope>NUCLEOTIDE SEQUENCE [LARGE SCALE GENOMIC DNA]</scope>
    <source>
        <strain evidence="2">cv. DH55</strain>
    </source>
</reference>
<accession>A0ABM0TL45</accession>
<keyword evidence="1" id="KW-0732">Signal</keyword>
<evidence type="ECO:0000313" key="3">
    <source>
        <dbReference type="RefSeq" id="XP_010427988.1"/>
    </source>
</evidence>
<proteinExistence type="predicted"/>
<dbReference type="RefSeq" id="XP_010427988.1">
    <property type="nucleotide sequence ID" value="XM_010429686.1"/>
</dbReference>
<dbReference type="Proteomes" id="UP000694864">
    <property type="component" value="Chromosome 2"/>
</dbReference>
<dbReference type="Gene3D" id="2.10.25.10">
    <property type="entry name" value="Laminin"/>
    <property type="match status" value="1"/>
</dbReference>
<feature type="signal peptide" evidence="1">
    <location>
        <begin position="1"/>
        <end position="26"/>
    </location>
</feature>
<reference evidence="3" key="2">
    <citation type="submission" date="2025-08" db="UniProtKB">
        <authorList>
            <consortium name="RefSeq"/>
        </authorList>
    </citation>
    <scope>IDENTIFICATION</scope>
    <source>
        <tissue evidence="3">Leaf</tissue>
    </source>
</reference>
<organism evidence="2 3">
    <name type="scientific">Camelina sativa</name>
    <name type="common">False flax</name>
    <name type="synonym">Myagrum sativum</name>
    <dbReference type="NCBI Taxonomy" id="90675"/>
    <lineage>
        <taxon>Eukaryota</taxon>
        <taxon>Viridiplantae</taxon>
        <taxon>Streptophyta</taxon>
        <taxon>Embryophyta</taxon>
        <taxon>Tracheophyta</taxon>
        <taxon>Spermatophyta</taxon>
        <taxon>Magnoliopsida</taxon>
        <taxon>eudicotyledons</taxon>
        <taxon>Gunneridae</taxon>
        <taxon>Pentapetalae</taxon>
        <taxon>rosids</taxon>
        <taxon>malvids</taxon>
        <taxon>Brassicales</taxon>
        <taxon>Brassicaceae</taxon>
        <taxon>Camelineae</taxon>
        <taxon>Camelina</taxon>
    </lineage>
</organism>
<dbReference type="GeneID" id="104712725"/>
<evidence type="ECO:0000313" key="2">
    <source>
        <dbReference type="Proteomes" id="UP000694864"/>
    </source>
</evidence>
<keyword evidence="2" id="KW-1185">Reference proteome</keyword>
<feature type="chain" id="PRO_5047435110" evidence="1">
    <location>
        <begin position="27"/>
        <end position="246"/>
    </location>
</feature>
<gene>
    <name evidence="3" type="primary">LOC104712725</name>
</gene>
<evidence type="ECO:0000256" key="1">
    <source>
        <dbReference type="SAM" id="SignalP"/>
    </source>
</evidence>